<dbReference type="RefSeq" id="WP_253360051.1">
    <property type="nucleotide sequence ID" value="NZ_JAIULA010000008.1"/>
</dbReference>
<keyword evidence="4" id="KW-0963">Cytoplasm</keyword>
<keyword evidence="2 4" id="KW-0819">tRNA processing</keyword>
<dbReference type="GO" id="GO:0005737">
    <property type="term" value="C:cytoplasm"/>
    <property type="evidence" value="ECO:0007669"/>
    <property type="project" value="UniProtKB-SubCell"/>
</dbReference>
<dbReference type="GO" id="GO:0000049">
    <property type="term" value="F:tRNA binding"/>
    <property type="evidence" value="ECO:0007669"/>
    <property type="project" value="UniProtKB-KW"/>
</dbReference>
<evidence type="ECO:0000256" key="3">
    <source>
        <dbReference type="ARBA" id="ARBA00022884"/>
    </source>
</evidence>
<keyword evidence="4" id="KW-0547">Nucleotide-binding</keyword>
<name>A0A9X2JL68_9LACO</name>
<keyword evidence="6" id="KW-1185">Reference proteome</keyword>
<dbReference type="EC" id="6.3.4.-" evidence="4"/>
<sequence>MEAVGIITEYNPFHNGHLYQIKQIKSFFPEKCIVVVMSGNFLQRGEPACMDKWIRAKQALQNGVDLVIELPVTACVQPADRFAYNGIEILKALGVSKLVFGAEHANYDFKAFARQVDGVKGNFKKYDEAYAATFQQAVTAKIGYDVSKPNDLLGLAYAKANFDLGEAIELIPVQRIQANYHDQKLDSTQTIASASAIRKNYAQGNVQVLKSYVPEITFNDVIQNKLVDWDDFWPLLRYKILTTSPKDLQYIYGMAEGIEYRLQQQLEQLPVTASFDEWMHTVKTKRFTYTRLARLAITILLNLKQNDINTWNNSPYIRLLGFTSRGKKYLNQVKKDPVFPIITKVSKKSKNTILKADYRAGKVYQLITGEEQDLKKAPIRNFK</sequence>
<keyword evidence="1 4" id="KW-0436">Ligase</keyword>
<dbReference type="EMBL" id="JAIULA010000008">
    <property type="protein sequence ID" value="MCP0886722.1"/>
    <property type="molecule type" value="Genomic_DNA"/>
</dbReference>
<dbReference type="InterPro" id="IPR008513">
    <property type="entry name" value="tRNA(Met)_cyd_acetate_ligase"/>
</dbReference>
<dbReference type="Pfam" id="PF05636">
    <property type="entry name" value="HIGH_NTase1"/>
    <property type="match status" value="1"/>
</dbReference>
<dbReference type="HAMAP" id="MF_01539">
    <property type="entry name" value="TmcAL"/>
    <property type="match status" value="1"/>
</dbReference>
<proteinExistence type="inferred from homology"/>
<dbReference type="Gene3D" id="3.40.50.620">
    <property type="entry name" value="HUPs"/>
    <property type="match status" value="1"/>
</dbReference>
<comment type="catalytic activity">
    <reaction evidence="4">
        <text>cytidine(34) in elongator tRNA(Met) + acetate + ATP = N(4)-acetylcytidine(34) in elongator tRNA(Met) + AMP + diphosphate</text>
        <dbReference type="Rhea" id="RHEA:58144"/>
        <dbReference type="Rhea" id="RHEA-COMP:10693"/>
        <dbReference type="Rhea" id="RHEA-COMP:10694"/>
        <dbReference type="ChEBI" id="CHEBI:30089"/>
        <dbReference type="ChEBI" id="CHEBI:30616"/>
        <dbReference type="ChEBI" id="CHEBI:33019"/>
        <dbReference type="ChEBI" id="CHEBI:74900"/>
        <dbReference type="ChEBI" id="CHEBI:82748"/>
        <dbReference type="ChEBI" id="CHEBI:456215"/>
    </reaction>
</comment>
<accession>A0A9X2JL68</accession>
<feature type="binding site" evidence="4">
    <location>
        <position position="101"/>
    </location>
    <ligand>
        <name>ATP</name>
        <dbReference type="ChEBI" id="CHEBI:30616"/>
    </ligand>
</feature>
<dbReference type="AlphaFoldDB" id="A0A9X2JL68"/>
<dbReference type="PANTHER" id="PTHR37825:SF1">
    <property type="entry name" value="TRNA(MET) CYTIDINE ACETATE LIGASE"/>
    <property type="match status" value="1"/>
</dbReference>
<keyword evidence="4" id="KW-0820">tRNA-binding</keyword>
<feature type="binding site" evidence="4">
    <location>
        <position position="150"/>
    </location>
    <ligand>
        <name>ATP</name>
        <dbReference type="ChEBI" id="CHEBI:30616"/>
    </ligand>
</feature>
<dbReference type="NCBIfam" id="TIGR00125">
    <property type="entry name" value="cyt_tran_rel"/>
    <property type="match status" value="1"/>
</dbReference>
<dbReference type="GO" id="GO:0016879">
    <property type="term" value="F:ligase activity, forming carbon-nitrogen bonds"/>
    <property type="evidence" value="ECO:0007669"/>
    <property type="project" value="UniProtKB-UniRule"/>
</dbReference>
<evidence type="ECO:0000313" key="5">
    <source>
        <dbReference type="EMBL" id="MCP0886722.1"/>
    </source>
</evidence>
<dbReference type="SUPFAM" id="SSF52374">
    <property type="entry name" value="Nucleotidylyl transferase"/>
    <property type="match status" value="1"/>
</dbReference>
<dbReference type="GO" id="GO:0006400">
    <property type="term" value="P:tRNA modification"/>
    <property type="evidence" value="ECO:0007669"/>
    <property type="project" value="UniProtKB-UniRule"/>
</dbReference>
<dbReference type="InterPro" id="IPR014729">
    <property type="entry name" value="Rossmann-like_a/b/a_fold"/>
</dbReference>
<organism evidence="5 6">
    <name type="scientific">Ligilactobacillus ubinensis</name>
    <dbReference type="NCBI Taxonomy" id="2876789"/>
    <lineage>
        <taxon>Bacteria</taxon>
        <taxon>Bacillati</taxon>
        <taxon>Bacillota</taxon>
        <taxon>Bacilli</taxon>
        <taxon>Lactobacillales</taxon>
        <taxon>Lactobacillaceae</taxon>
        <taxon>Ligilactobacillus</taxon>
    </lineage>
</organism>
<keyword evidence="3 4" id="KW-0694">RNA-binding</keyword>
<comment type="caution">
    <text evidence="5">The sequence shown here is derived from an EMBL/GenBank/DDBJ whole genome shotgun (WGS) entry which is preliminary data.</text>
</comment>
<evidence type="ECO:0000313" key="6">
    <source>
        <dbReference type="Proteomes" id="UP001139006"/>
    </source>
</evidence>
<protein>
    <recommendedName>
        <fullName evidence="4">tRNA(Met) cytidine acetate ligase</fullName>
        <ecNumber evidence="4">6.3.4.-</ecNumber>
    </recommendedName>
</protein>
<feature type="binding site" evidence="4">
    <location>
        <begin position="175"/>
        <end position="176"/>
    </location>
    <ligand>
        <name>ATP</name>
        <dbReference type="ChEBI" id="CHEBI:30616"/>
    </ligand>
</feature>
<reference evidence="5 6" key="1">
    <citation type="journal article" date="2023" name="Int. J. Syst. Evol. Microbiol.">
        <title>Ligilactobacillus ubinensis sp. nov., a novel species isolated from the wild ferment of a durian fruit (Durio zibethinus).</title>
        <authorList>
            <person name="Heng Y.C."/>
            <person name="Menon N."/>
            <person name="Chen B."/>
            <person name="Loo B.Z.L."/>
            <person name="Wong G.W.J."/>
            <person name="Lim A.C.H."/>
            <person name="Silvaraju S."/>
            <person name="Kittelmann S."/>
        </authorList>
    </citation>
    <scope>NUCLEOTIDE SEQUENCE [LARGE SCALE GENOMIC DNA]</scope>
    <source>
        <strain evidence="5 6">WILCCON 0076</strain>
    </source>
</reference>
<feature type="binding site" evidence="4">
    <location>
        <begin position="7"/>
        <end position="20"/>
    </location>
    <ligand>
        <name>ATP</name>
        <dbReference type="ChEBI" id="CHEBI:30616"/>
    </ligand>
</feature>
<dbReference type="NCBIfam" id="NF010191">
    <property type="entry name" value="PRK13670.1"/>
    <property type="match status" value="1"/>
</dbReference>
<comment type="similarity">
    <text evidence="4">Belongs to the TmcAL family.</text>
</comment>
<dbReference type="InterPro" id="IPR004821">
    <property type="entry name" value="Cyt_trans-like"/>
</dbReference>
<evidence type="ECO:0000256" key="2">
    <source>
        <dbReference type="ARBA" id="ARBA00022694"/>
    </source>
</evidence>
<dbReference type="Proteomes" id="UP001139006">
    <property type="component" value="Unassembled WGS sequence"/>
</dbReference>
<gene>
    <name evidence="4" type="primary">tmcAL</name>
    <name evidence="5" type="ORF">LB941_05140</name>
</gene>
<comment type="function">
    <text evidence="4">Catalyzes the formation of N(4)-acetylcytidine (ac(4)C) at the wobble position of elongator tRNA(Met), using acetate and ATP as substrates. First activates an acetate ion to form acetyladenylate (Ac-AMP) and then transfers the acetyl group to tRNA to form ac(4)C34.</text>
</comment>
<keyword evidence="4" id="KW-0067">ATP-binding</keyword>
<evidence type="ECO:0000256" key="4">
    <source>
        <dbReference type="HAMAP-Rule" id="MF_01539"/>
    </source>
</evidence>
<dbReference type="GO" id="GO:0005524">
    <property type="term" value="F:ATP binding"/>
    <property type="evidence" value="ECO:0007669"/>
    <property type="project" value="UniProtKB-KW"/>
</dbReference>
<evidence type="ECO:0000256" key="1">
    <source>
        <dbReference type="ARBA" id="ARBA00022598"/>
    </source>
</evidence>
<comment type="subcellular location">
    <subcellularLocation>
        <location evidence="4">Cytoplasm</location>
    </subcellularLocation>
</comment>
<dbReference type="PANTHER" id="PTHR37825">
    <property type="entry name" value="TRNA(MET) CYTIDINE ACETATE LIGASE"/>
    <property type="match status" value="1"/>
</dbReference>